<evidence type="ECO:0000313" key="2">
    <source>
        <dbReference type="EMBL" id="RDW67480.1"/>
    </source>
</evidence>
<sequence length="410" mass="46084">MGRPKRKPEANESSPAVSKRQKAKREASEQVLAIARTELEPDPHGRYGILSYNYPYDKAGVSMENQVKHLRERVRSLEIYVRNSIRTADWLEGDFFEWDVVMPHHFPQEFGDVFHATWSFAAGFAIEDITGLSKKQKDQIVASLEGWMVQEDLDSIHARLQPPQQDRFGRALFEALLNKAVVEILFRHPFWYLDETADDAGSHDDTAWDGVSPLGARLDTLLSKFEKVGMEYAQVWRSITTRLANSVEYGQTRDFALGKAMKARRDAKCKALAAHLLSNEALVSLLKPIDDPSQRLGVLTADLQQISQSAVDMIAQIPRLNFHTLTDIGESFLGSKTLRVDYLCTPKDGHRVLGLTRPYVFRTFNPETVEEEVETVAQAVAFIEDESPDAEPSGRAGAMGKGKRAKKPKA</sequence>
<dbReference type="GeneID" id="38119716"/>
<accession>A0A3D8R0M5</accession>
<dbReference type="Proteomes" id="UP000256690">
    <property type="component" value="Unassembled WGS sequence"/>
</dbReference>
<evidence type="ECO:0000256" key="1">
    <source>
        <dbReference type="SAM" id="MobiDB-lite"/>
    </source>
</evidence>
<evidence type="ECO:0000313" key="3">
    <source>
        <dbReference type="Proteomes" id="UP000256690"/>
    </source>
</evidence>
<proteinExistence type="predicted"/>
<feature type="region of interest" description="Disordered" evidence="1">
    <location>
        <begin position="384"/>
        <end position="410"/>
    </location>
</feature>
<keyword evidence="3" id="KW-1185">Reference proteome</keyword>
<protein>
    <submittedName>
        <fullName evidence="2">Uncharacterized protein</fullName>
    </submittedName>
</protein>
<reference evidence="2 3" key="1">
    <citation type="journal article" date="2018" name="IMA Fungus">
        <title>IMA Genome-F 9: Draft genome sequence of Annulohypoxylon stygium, Aspergillus mulundensis, Berkeleyomyces basicola (syn. Thielaviopsis basicola), Ceratocystis smalleyi, two Cercospora beticola strains, Coleophoma cylindrospora, Fusarium fracticaudum, Phialophora cf. hyalina, and Morchella septimelata.</title>
        <authorList>
            <person name="Wingfield B.D."/>
            <person name="Bills G.F."/>
            <person name="Dong Y."/>
            <person name="Huang W."/>
            <person name="Nel W.J."/>
            <person name="Swalarsk-Parry B.S."/>
            <person name="Vaghefi N."/>
            <person name="Wilken P.M."/>
            <person name="An Z."/>
            <person name="de Beer Z.W."/>
            <person name="De Vos L."/>
            <person name="Chen L."/>
            <person name="Duong T.A."/>
            <person name="Gao Y."/>
            <person name="Hammerbacher A."/>
            <person name="Kikkert J.R."/>
            <person name="Li Y."/>
            <person name="Li H."/>
            <person name="Li K."/>
            <person name="Li Q."/>
            <person name="Liu X."/>
            <person name="Ma X."/>
            <person name="Naidoo K."/>
            <person name="Pethybridge S.J."/>
            <person name="Sun J."/>
            <person name="Steenkamp E.T."/>
            <person name="van der Nest M.A."/>
            <person name="van Wyk S."/>
            <person name="Wingfield M.J."/>
            <person name="Xiong C."/>
            <person name="Yue Q."/>
            <person name="Zhang X."/>
        </authorList>
    </citation>
    <scope>NUCLEOTIDE SEQUENCE [LARGE SCALE GENOMIC DNA]</scope>
    <source>
        <strain evidence="2 3">DSM 5745</strain>
    </source>
</reference>
<feature type="compositionally biased region" description="Basic residues" evidence="1">
    <location>
        <begin position="401"/>
        <end position="410"/>
    </location>
</feature>
<gene>
    <name evidence="2" type="ORF">DSM5745_09346</name>
</gene>
<comment type="caution">
    <text evidence="2">The sequence shown here is derived from an EMBL/GenBank/DDBJ whole genome shotgun (WGS) entry which is preliminary data.</text>
</comment>
<organism evidence="2 3">
    <name type="scientific">Aspergillus mulundensis</name>
    <dbReference type="NCBI Taxonomy" id="1810919"/>
    <lineage>
        <taxon>Eukaryota</taxon>
        <taxon>Fungi</taxon>
        <taxon>Dikarya</taxon>
        <taxon>Ascomycota</taxon>
        <taxon>Pezizomycotina</taxon>
        <taxon>Eurotiomycetes</taxon>
        <taxon>Eurotiomycetidae</taxon>
        <taxon>Eurotiales</taxon>
        <taxon>Aspergillaceae</taxon>
        <taxon>Aspergillus</taxon>
        <taxon>Aspergillus subgen. Nidulantes</taxon>
    </lineage>
</organism>
<feature type="region of interest" description="Disordered" evidence="1">
    <location>
        <begin position="1"/>
        <end position="27"/>
    </location>
</feature>
<dbReference type="OrthoDB" id="4502630at2759"/>
<dbReference type="RefSeq" id="XP_026600448.1">
    <property type="nucleotide sequence ID" value="XM_026751362.1"/>
</dbReference>
<dbReference type="AlphaFoldDB" id="A0A3D8R0M5"/>
<dbReference type="EMBL" id="PVWQ01000012">
    <property type="protein sequence ID" value="RDW67480.1"/>
    <property type="molecule type" value="Genomic_DNA"/>
</dbReference>
<name>A0A3D8R0M5_9EURO</name>